<keyword evidence="1" id="KW-0472">Membrane</keyword>
<accession>A0AAN9XNB8</accession>
<evidence type="ECO:0000313" key="2">
    <source>
        <dbReference type="EMBL" id="KAK7399924.1"/>
    </source>
</evidence>
<keyword evidence="1" id="KW-0812">Transmembrane</keyword>
<keyword evidence="3" id="KW-1185">Reference proteome</keyword>
<gene>
    <name evidence="2" type="ORF">VNO78_11121</name>
</gene>
<dbReference type="Proteomes" id="UP001386955">
    <property type="component" value="Unassembled WGS sequence"/>
</dbReference>
<feature type="transmembrane region" description="Helical" evidence="1">
    <location>
        <begin position="47"/>
        <end position="64"/>
    </location>
</feature>
<sequence length="104" mass="12061">MPPRLVSSRFELLFWVPTFHNKHFKCFCSCGKDELGSAKDLPLQCDFWALYVGLVGALFFQYFGDCINVFRYAICYSILQKVCMVRSKTIFTRSKCRLLLGVLN</sequence>
<comment type="caution">
    <text evidence="2">The sequence shown here is derived from an EMBL/GenBank/DDBJ whole genome shotgun (WGS) entry which is preliminary data.</text>
</comment>
<organism evidence="2 3">
    <name type="scientific">Psophocarpus tetragonolobus</name>
    <name type="common">Winged bean</name>
    <name type="synonym">Dolichos tetragonolobus</name>
    <dbReference type="NCBI Taxonomy" id="3891"/>
    <lineage>
        <taxon>Eukaryota</taxon>
        <taxon>Viridiplantae</taxon>
        <taxon>Streptophyta</taxon>
        <taxon>Embryophyta</taxon>
        <taxon>Tracheophyta</taxon>
        <taxon>Spermatophyta</taxon>
        <taxon>Magnoliopsida</taxon>
        <taxon>eudicotyledons</taxon>
        <taxon>Gunneridae</taxon>
        <taxon>Pentapetalae</taxon>
        <taxon>rosids</taxon>
        <taxon>fabids</taxon>
        <taxon>Fabales</taxon>
        <taxon>Fabaceae</taxon>
        <taxon>Papilionoideae</taxon>
        <taxon>50 kb inversion clade</taxon>
        <taxon>NPAAA clade</taxon>
        <taxon>indigoferoid/millettioid clade</taxon>
        <taxon>Phaseoleae</taxon>
        <taxon>Psophocarpus</taxon>
    </lineage>
</organism>
<proteinExistence type="predicted"/>
<reference evidence="2 3" key="1">
    <citation type="submission" date="2024-01" db="EMBL/GenBank/DDBJ databases">
        <title>The genomes of 5 underutilized Papilionoideae crops provide insights into root nodulation and disease resistanc.</title>
        <authorList>
            <person name="Jiang F."/>
        </authorList>
    </citation>
    <scope>NUCLEOTIDE SEQUENCE [LARGE SCALE GENOMIC DNA]</scope>
    <source>
        <strain evidence="2">DUOXIRENSHENG_FW03</strain>
        <tissue evidence="2">Leaves</tissue>
    </source>
</reference>
<keyword evidence="1" id="KW-1133">Transmembrane helix</keyword>
<evidence type="ECO:0000313" key="3">
    <source>
        <dbReference type="Proteomes" id="UP001386955"/>
    </source>
</evidence>
<protein>
    <submittedName>
        <fullName evidence="2">Uncharacterized protein</fullName>
    </submittedName>
</protein>
<dbReference type="EMBL" id="JAYMYS010000003">
    <property type="protein sequence ID" value="KAK7399924.1"/>
    <property type="molecule type" value="Genomic_DNA"/>
</dbReference>
<name>A0AAN9XNB8_PSOTE</name>
<dbReference type="AlphaFoldDB" id="A0AAN9XNB8"/>
<evidence type="ECO:0000256" key="1">
    <source>
        <dbReference type="SAM" id="Phobius"/>
    </source>
</evidence>